<dbReference type="eggNOG" id="COG0270">
    <property type="taxonomic scope" value="Bacteria"/>
</dbReference>
<dbReference type="GO" id="GO:0032259">
    <property type="term" value="P:methylation"/>
    <property type="evidence" value="ECO:0007669"/>
    <property type="project" value="UniProtKB-KW"/>
</dbReference>
<evidence type="ECO:0000256" key="2">
    <source>
        <dbReference type="ARBA" id="ARBA00022679"/>
    </source>
</evidence>
<evidence type="ECO:0000256" key="1">
    <source>
        <dbReference type="ARBA" id="ARBA00022603"/>
    </source>
</evidence>
<protein>
    <submittedName>
        <fullName evidence="5">Uncharacterized protein</fullName>
    </submittedName>
</protein>
<dbReference type="STRING" id="483218.BACPEC_01296"/>
<dbReference type="InterPro" id="IPR029063">
    <property type="entry name" value="SAM-dependent_MTases_sf"/>
</dbReference>
<dbReference type="GO" id="GO:0008168">
    <property type="term" value="F:methyltransferase activity"/>
    <property type="evidence" value="ECO:0007669"/>
    <property type="project" value="UniProtKB-KW"/>
</dbReference>
<evidence type="ECO:0000313" key="6">
    <source>
        <dbReference type="Proteomes" id="UP000003136"/>
    </source>
</evidence>
<evidence type="ECO:0000313" key="5">
    <source>
        <dbReference type="EMBL" id="EEC56812.1"/>
    </source>
</evidence>
<proteinExistence type="predicted"/>
<dbReference type="SUPFAM" id="SSF53335">
    <property type="entry name" value="S-adenosyl-L-methionine-dependent methyltransferases"/>
    <property type="match status" value="1"/>
</dbReference>
<keyword evidence="6" id="KW-1185">Reference proteome</keyword>
<keyword evidence="1" id="KW-0489">Methyltransferase</keyword>
<evidence type="ECO:0000256" key="4">
    <source>
        <dbReference type="SAM" id="MobiDB-lite"/>
    </source>
</evidence>
<name>B7AT28_9FIRM</name>
<evidence type="ECO:0000256" key="3">
    <source>
        <dbReference type="ARBA" id="ARBA00022747"/>
    </source>
</evidence>
<dbReference type="AlphaFoldDB" id="B7AT28"/>
<dbReference type="InterPro" id="IPR001525">
    <property type="entry name" value="C5_MeTfrase"/>
</dbReference>
<dbReference type="Proteomes" id="UP000003136">
    <property type="component" value="Unassembled WGS sequence"/>
</dbReference>
<reference evidence="5 6" key="2">
    <citation type="submission" date="2008-11" db="EMBL/GenBank/DDBJ databases">
        <authorList>
            <person name="Fulton L."/>
            <person name="Clifton S."/>
            <person name="Fulton B."/>
            <person name="Xu J."/>
            <person name="Minx P."/>
            <person name="Pepin K.H."/>
            <person name="Johnson M."/>
            <person name="Bhonagiri V."/>
            <person name="Nash W.E."/>
            <person name="Mardis E.R."/>
            <person name="Wilson R.K."/>
        </authorList>
    </citation>
    <scope>NUCLEOTIDE SEQUENCE [LARGE SCALE GENOMIC DNA]</scope>
    <source>
        <strain evidence="5 6">ATCC 43243</strain>
    </source>
</reference>
<sequence>MAREGDGINLAYPDSETRRGRVGKGCSQTLDCSGQMGTLMRGGRIRRLTPRECFRLQGFSDELFDRASAVNSDAQLYKQAGNAVTATVAYAVAMSLPESRS</sequence>
<reference evidence="5 6" key="1">
    <citation type="submission" date="2008-11" db="EMBL/GenBank/DDBJ databases">
        <title>Draft genome sequence of Bacteroides pectinophilus (ATCC 43243).</title>
        <authorList>
            <person name="Sudarsanam P."/>
            <person name="Ley R."/>
            <person name="Guruge J."/>
            <person name="Turnbaugh P.J."/>
            <person name="Mahowald M."/>
            <person name="Liep D."/>
            <person name="Gordon J."/>
        </authorList>
    </citation>
    <scope>NUCLEOTIDE SEQUENCE [LARGE SCALE GENOMIC DNA]</scope>
    <source>
        <strain evidence="5 6">ATCC 43243</strain>
    </source>
</reference>
<dbReference type="GO" id="GO:0009307">
    <property type="term" value="P:DNA restriction-modification system"/>
    <property type="evidence" value="ECO:0007669"/>
    <property type="project" value="UniProtKB-KW"/>
</dbReference>
<dbReference type="HOGENOM" id="CLU_096342_1_0_9"/>
<organism evidence="5 6">
    <name type="scientific">[Bacteroides] pectinophilus ATCC 43243</name>
    <dbReference type="NCBI Taxonomy" id="483218"/>
    <lineage>
        <taxon>Bacteria</taxon>
        <taxon>Bacillati</taxon>
        <taxon>Bacillota</taxon>
        <taxon>Clostridia</taxon>
        <taxon>Eubacteriales</taxon>
    </lineage>
</organism>
<keyword evidence="3" id="KW-0680">Restriction system</keyword>
<gene>
    <name evidence="5" type="ORF">BACPEC_01296</name>
</gene>
<accession>B7AT28</accession>
<feature type="region of interest" description="Disordered" evidence="4">
    <location>
        <begin position="1"/>
        <end position="26"/>
    </location>
</feature>
<dbReference type="Pfam" id="PF00145">
    <property type="entry name" value="DNA_methylase"/>
    <property type="match status" value="1"/>
</dbReference>
<keyword evidence="2" id="KW-0808">Transferase</keyword>
<dbReference type="Gene3D" id="3.90.120.10">
    <property type="entry name" value="DNA Methylase, subunit A, domain 2"/>
    <property type="match status" value="1"/>
</dbReference>
<dbReference type="EMBL" id="ABVQ01000036">
    <property type="protein sequence ID" value="EEC56812.1"/>
    <property type="molecule type" value="Genomic_DNA"/>
</dbReference>